<organism evidence="1">
    <name type="scientific">Tanacetum cinerariifolium</name>
    <name type="common">Dalmatian daisy</name>
    <name type="synonym">Chrysanthemum cinerariifolium</name>
    <dbReference type="NCBI Taxonomy" id="118510"/>
    <lineage>
        <taxon>Eukaryota</taxon>
        <taxon>Viridiplantae</taxon>
        <taxon>Streptophyta</taxon>
        <taxon>Embryophyta</taxon>
        <taxon>Tracheophyta</taxon>
        <taxon>Spermatophyta</taxon>
        <taxon>Magnoliopsida</taxon>
        <taxon>eudicotyledons</taxon>
        <taxon>Gunneridae</taxon>
        <taxon>Pentapetalae</taxon>
        <taxon>asterids</taxon>
        <taxon>campanulids</taxon>
        <taxon>Asterales</taxon>
        <taxon>Asteraceae</taxon>
        <taxon>Asteroideae</taxon>
        <taxon>Anthemideae</taxon>
        <taxon>Anthemidinae</taxon>
        <taxon>Tanacetum</taxon>
    </lineage>
</organism>
<protein>
    <submittedName>
        <fullName evidence="1">Uncharacterized protein</fullName>
    </submittedName>
</protein>
<proteinExistence type="predicted"/>
<gene>
    <name evidence="1" type="ORF">Tci_310235</name>
</gene>
<dbReference type="EMBL" id="BKCJ010105085">
    <property type="protein sequence ID" value="GEX38260.1"/>
    <property type="molecule type" value="Genomic_DNA"/>
</dbReference>
<sequence length="128" mass="14556">MFQGINHNKLFLPKECIGIHLEPIGHLPLLLLVLKRKRGSKVLETSSSKKSFKVTIEKNKQTTTLLPPSGDDRERDEMEEVTFLSLNLYKTALAAEAQENIAKVQEKLNEEEIEKMVKGEEDEESYAS</sequence>
<comment type="caution">
    <text evidence="1">The sequence shown here is derived from an EMBL/GenBank/DDBJ whole genome shotgun (WGS) entry which is preliminary data.</text>
</comment>
<accession>A0A699H6D0</accession>
<evidence type="ECO:0000313" key="1">
    <source>
        <dbReference type="EMBL" id="GEX38260.1"/>
    </source>
</evidence>
<name>A0A699H6D0_TANCI</name>
<reference evidence="1" key="1">
    <citation type="journal article" date="2019" name="Sci. Rep.">
        <title>Draft genome of Tanacetum cinerariifolium, the natural source of mosquito coil.</title>
        <authorList>
            <person name="Yamashiro T."/>
            <person name="Shiraishi A."/>
            <person name="Satake H."/>
            <person name="Nakayama K."/>
        </authorList>
    </citation>
    <scope>NUCLEOTIDE SEQUENCE</scope>
</reference>
<dbReference type="AlphaFoldDB" id="A0A699H6D0"/>